<dbReference type="EMBL" id="NKXS01008765">
    <property type="protein sequence ID" value="PIM98108.1"/>
    <property type="molecule type" value="Genomic_DNA"/>
</dbReference>
<comment type="caution">
    <text evidence="2">The sequence shown here is derived from an EMBL/GenBank/DDBJ whole genome shotgun (WGS) entry which is preliminary data.</text>
</comment>
<reference evidence="3" key="1">
    <citation type="journal article" date="2018" name="Gigascience">
        <title>Genome assembly of the Pink Ipe (Handroanthus impetiginosus, Bignoniaceae), a highly valued, ecologically keystone Neotropical timber forest tree.</title>
        <authorList>
            <person name="Silva-Junior O.B."/>
            <person name="Grattapaglia D."/>
            <person name="Novaes E."/>
            <person name="Collevatti R.G."/>
        </authorList>
    </citation>
    <scope>NUCLEOTIDE SEQUENCE [LARGE SCALE GENOMIC DNA]</scope>
    <source>
        <strain evidence="3">cv. UFG-1</strain>
    </source>
</reference>
<proteinExistence type="predicted"/>
<keyword evidence="3" id="KW-1185">Reference proteome</keyword>
<gene>
    <name evidence="2" type="ORF">CDL12_29415</name>
</gene>
<dbReference type="AlphaFoldDB" id="A0A2G9FYH3"/>
<protein>
    <submittedName>
        <fullName evidence="2">Uncharacterized protein</fullName>
    </submittedName>
</protein>
<accession>A0A2G9FYH3</accession>
<keyword evidence="1" id="KW-1133">Transmembrane helix</keyword>
<sequence>MKLYIDYLSPFLCCSPSSMFFLISPYSLSSSYHNHQELFLFLSIYFFCVVFFCFSFSLVLSVPHAVLLFFSLCCRFTFSLSLYILHLLFFPYPLISLCSIISLFPIPFLIPLYNLIFAPAICFFLFLFHFCSLSLSILYCHPVISLCLLTIPNIKFLHLKPLKRNDMSCLKLREKDSRKEEQKMRGKATKLKEVFNFLYVKLNLIII</sequence>
<keyword evidence="1" id="KW-0812">Transmembrane</keyword>
<name>A0A2G9FYH3_9LAMI</name>
<feature type="transmembrane region" description="Helical" evidence="1">
    <location>
        <begin position="38"/>
        <end position="59"/>
    </location>
</feature>
<organism evidence="2 3">
    <name type="scientific">Handroanthus impetiginosus</name>
    <dbReference type="NCBI Taxonomy" id="429701"/>
    <lineage>
        <taxon>Eukaryota</taxon>
        <taxon>Viridiplantae</taxon>
        <taxon>Streptophyta</taxon>
        <taxon>Embryophyta</taxon>
        <taxon>Tracheophyta</taxon>
        <taxon>Spermatophyta</taxon>
        <taxon>Magnoliopsida</taxon>
        <taxon>eudicotyledons</taxon>
        <taxon>Gunneridae</taxon>
        <taxon>Pentapetalae</taxon>
        <taxon>asterids</taxon>
        <taxon>lamiids</taxon>
        <taxon>Lamiales</taxon>
        <taxon>Bignoniaceae</taxon>
        <taxon>Crescentiina</taxon>
        <taxon>Tabebuia alliance</taxon>
        <taxon>Handroanthus</taxon>
    </lineage>
</organism>
<evidence type="ECO:0000256" key="1">
    <source>
        <dbReference type="SAM" id="Phobius"/>
    </source>
</evidence>
<evidence type="ECO:0000313" key="3">
    <source>
        <dbReference type="Proteomes" id="UP000231279"/>
    </source>
</evidence>
<evidence type="ECO:0000313" key="2">
    <source>
        <dbReference type="EMBL" id="PIM98108.1"/>
    </source>
</evidence>
<dbReference type="Proteomes" id="UP000231279">
    <property type="component" value="Unassembled WGS sequence"/>
</dbReference>
<keyword evidence="1" id="KW-0472">Membrane</keyword>
<feature type="transmembrane region" description="Helical" evidence="1">
    <location>
        <begin position="7"/>
        <end position="26"/>
    </location>
</feature>
<feature type="transmembrane region" description="Helical" evidence="1">
    <location>
        <begin position="66"/>
        <end position="84"/>
    </location>
</feature>